<organism evidence="1 2">
    <name type="scientific">Punica granatum</name>
    <name type="common">Pomegranate</name>
    <dbReference type="NCBI Taxonomy" id="22663"/>
    <lineage>
        <taxon>Eukaryota</taxon>
        <taxon>Viridiplantae</taxon>
        <taxon>Streptophyta</taxon>
        <taxon>Embryophyta</taxon>
        <taxon>Tracheophyta</taxon>
        <taxon>Spermatophyta</taxon>
        <taxon>Magnoliopsida</taxon>
        <taxon>eudicotyledons</taxon>
        <taxon>Gunneridae</taxon>
        <taxon>Pentapetalae</taxon>
        <taxon>rosids</taxon>
        <taxon>malvids</taxon>
        <taxon>Myrtales</taxon>
        <taxon>Lythraceae</taxon>
        <taxon>Punica</taxon>
    </lineage>
</organism>
<dbReference type="EMBL" id="PGOL01000298">
    <property type="protein sequence ID" value="PKI73040.1"/>
    <property type="molecule type" value="Genomic_DNA"/>
</dbReference>
<accession>A0A2I0KXH3</accession>
<evidence type="ECO:0000313" key="1">
    <source>
        <dbReference type="EMBL" id="PKI73040.1"/>
    </source>
</evidence>
<reference evidence="1 2" key="1">
    <citation type="submission" date="2017-11" db="EMBL/GenBank/DDBJ databases">
        <title>De-novo sequencing of pomegranate (Punica granatum L.) genome.</title>
        <authorList>
            <person name="Akparov Z."/>
            <person name="Amiraslanov A."/>
            <person name="Hajiyeva S."/>
            <person name="Abbasov M."/>
            <person name="Kaur K."/>
            <person name="Hamwieh A."/>
            <person name="Solovyev V."/>
            <person name="Salamov A."/>
            <person name="Braich B."/>
            <person name="Kosarev P."/>
            <person name="Mahmoud A."/>
            <person name="Hajiyev E."/>
            <person name="Babayeva S."/>
            <person name="Izzatullayeva V."/>
            <person name="Mammadov A."/>
            <person name="Mammadov A."/>
            <person name="Sharifova S."/>
            <person name="Ojaghi J."/>
            <person name="Eynullazada K."/>
            <person name="Bayramov B."/>
            <person name="Abdulazimova A."/>
            <person name="Shahmuradov I."/>
        </authorList>
    </citation>
    <scope>NUCLEOTIDE SEQUENCE [LARGE SCALE GENOMIC DNA]</scope>
    <source>
        <strain evidence="2">cv. AG2017</strain>
        <tissue evidence="1">Leaf</tissue>
    </source>
</reference>
<sequence>MRSEVVSVQASNGHAPIFDMACDRRLVQSSSPSVLCDSSRGGLLESVRPIGCRMWGIIIFREGSHRHAGVVRPRLGTVSVYFPRMQVNRHNHPREGWKSRVPQRQASQTGPTELIGHRWDYPNAPGGFVLVGSPFGIAYECKIKEEFRKECACCPGGQLVATVEGGVGPLFCRRCDCASNSCGGWVGLCFVCRSSCL</sequence>
<dbReference type="AlphaFoldDB" id="A0A2I0KXH3"/>
<keyword evidence="2" id="KW-1185">Reference proteome</keyword>
<gene>
    <name evidence="1" type="ORF">CRG98_006535</name>
</gene>
<proteinExistence type="predicted"/>
<protein>
    <submittedName>
        <fullName evidence="1">Uncharacterized protein</fullName>
    </submittedName>
</protein>
<comment type="caution">
    <text evidence="1">The sequence shown here is derived from an EMBL/GenBank/DDBJ whole genome shotgun (WGS) entry which is preliminary data.</text>
</comment>
<dbReference type="Proteomes" id="UP000233551">
    <property type="component" value="Unassembled WGS sequence"/>
</dbReference>
<name>A0A2I0KXH3_PUNGR</name>
<evidence type="ECO:0000313" key="2">
    <source>
        <dbReference type="Proteomes" id="UP000233551"/>
    </source>
</evidence>